<dbReference type="RefSeq" id="WP_244842533.1">
    <property type="nucleotide sequence ID" value="NZ_CP107006.1"/>
</dbReference>
<sequence>MEKFEKTPSQVAALLERWFHKYVAEGREPENFGLFTGLPAEVQQQLISLMALPVREIPVFVLTVTADRFVVNTTERFLLIADAAVESLAYTDFHSHSGYLHLSPSEEGEHHVKAEGRQQDFKMLKNDGTAVIWSIATGRAGFKFWNVTKKCDIIGRKYIIRED</sequence>
<accession>A0ABY6J1U8</accession>
<dbReference type="EMBL" id="CP107006">
    <property type="protein sequence ID" value="UYQ92321.1"/>
    <property type="molecule type" value="Genomic_DNA"/>
</dbReference>
<protein>
    <submittedName>
        <fullName evidence="1">Uncharacterized protein</fullName>
    </submittedName>
</protein>
<evidence type="ECO:0000313" key="1">
    <source>
        <dbReference type="EMBL" id="UYQ92321.1"/>
    </source>
</evidence>
<proteinExistence type="predicted"/>
<organism evidence="1 2">
    <name type="scientific">Chitinophaga horti</name>
    <dbReference type="NCBI Taxonomy" id="2920382"/>
    <lineage>
        <taxon>Bacteria</taxon>
        <taxon>Pseudomonadati</taxon>
        <taxon>Bacteroidota</taxon>
        <taxon>Chitinophagia</taxon>
        <taxon>Chitinophagales</taxon>
        <taxon>Chitinophagaceae</taxon>
        <taxon>Chitinophaga</taxon>
    </lineage>
</organism>
<evidence type="ECO:0000313" key="2">
    <source>
        <dbReference type="Proteomes" id="UP001162741"/>
    </source>
</evidence>
<dbReference type="Proteomes" id="UP001162741">
    <property type="component" value="Chromosome"/>
</dbReference>
<gene>
    <name evidence="1" type="ORF">MKQ68_19740</name>
</gene>
<name>A0ABY6J1U8_9BACT</name>
<reference evidence="1" key="1">
    <citation type="submission" date="2022-10" db="EMBL/GenBank/DDBJ databases">
        <title>Chitinophaga sp. nov., isolated from soil.</title>
        <authorList>
            <person name="Jeon C.O."/>
        </authorList>
    </citation>
    <scope>NUCLEOTIDE SEQUENCE</scope>
    <source>
        <strain evidence="1">R8</strain>
    </source>
</reference>
<keyword evidence="2" id="KW-1185">Reference proteome</keyword>